<organism evidence="3 4">
    <name type="scientific">Sphaerisporangium flaviroseum</name>
    <dbReference type="NCBI Taxonomy" id="509199"/>
    <lineage>
        <taxon>Bacteria</taxon>
        <taxon>Bacillati</taxon>
        <taxon>Actinomycetota</taxon>
        <taxon>Actinomycetes</taxon>
        <taxon>Streptosporangiales</taxon>
        <taxon>Streptosporangiaceae</taxon>
        <taxon>Sphaerisporangium</taxon>
    </lineage>
</organism>
<evidence type="ECO:0000313" key="4">
    <source>
        <dbReference type="Proteomes" id="UP001500888"/>
    </source>
</evidence>
<name>A0ABP7ILK0_9ACTN</name>
<keyword evidence="4" id="KW-1185">Reference proteome</keyword>
<dbReference type="Proteomes" id="UP001500888">
    <property type="component" value="Unassembled WGS sequence"/>
</dbReference>
<dbReference type="Gene3D" id="1.10.443.10">
    <property type="entry name" value="Intergrase catalytic core"/>
    <property type="match status" value="1"/>
</dbReference>
<reference evidence="4" key="1">
    <citation type="journal article" date="2019" name="Int. J. Syst. Evol. Microbiol.">
        <title>The Global Catalogue of Microorganisms (GCM) 10K type strain sequencing project: providing services to taxonomists for standard genome sequencing and annotation.</title>
        <authorList>
            <consortium name="The Broad Institute Genomics Platform"/>
            <consortium name="The Broad Institute Genome Sequencing Center for Infectious Disease"/>
            <person name="Wu L."/>
            <person name="Ma J."/>
        </authorList>
    </citation>
    <scope>NUCLEOTIDE SEQUENCE [LARGE SCALE GENOMIC DNA]</scope>
    <source>
        <strain evidence="4">JCM 16908</strain>
    </source>
</reference>
<accession>A0ABP7ILK0</accession>
<protein>
    <recommendedName>
        <fullName evidence="5">Integrase</fullName>
    </recommendedName>
</protein>
<dbReference type="EMBL" id="BAAAZR010000014">
    <property type="protein sequence ID" value="GAA3821458.1"/>
    <property type="molecule type" value="Genomic_DNA"/>
</dbReference>
<gene>
    <name evidence="3" type="ORF">GCM10022226_47250</name>
</gene>
<feature type="compositionally biased region" description="Basic and acidic residues" evidence="2">
    <location>
        <begin position="23"/>
        <end position="37"/>
    </location>
</feature>
<proteinExistence type="predicted"/>
<sequence>MAGVDLATAQAIVGHESPTTTARYDRRPEQRRREAVDRLSLPEPRRLRP</sequence>
<comment type="caution">
    <text evidence="3">The sequence shown here is derived from an EMBL/GenBank/DDBJ whole genome shotgun (WGS) entry which is preliminary data.</text>
</comment>
<dbReference type="SUPFAM" id="SSF56349">
    <property type="entry name" value="DNA breaking-rejoining enzymes"/>
    <property type="match status" value="1"/>
</dbReference>
<dbReference type="InterPro" id="IPR011010">
    <property type="entry name" value="DNA_brk_join_enz"/>
</dbReference>
<evidence type="ECO:0008006" key="5">
    <source>
        <dbReference type="Google" id="ProtNLM"/>
    </source>
</evidence>
<dbReference type="RefSeq" id="WP_344944046.1">
    <property type="nucleotide sequence ID" value="NZ_BAAAZR010000014.1"/>
</dbReference>
<dbReference type="InterPro" id="IPR013762">
    <property type="entry name" value="Integrase-like_cat_sf"/>
</dbReference>
<evidence type="ECO:0000256" key="2">
    <source>
        <dbReference type="SAM" id="MobiDB-lite"/>
    </source>
</evidence>
<evidence type="ECO:0000313" key="3">
    <source>
        <dbReference type="EMBL" id="GAA3821458.1"/>
    </source>
</evidence>
<keyword evidence="1" id="KW-0233">DNA recombination</keyword>
<feature type="region of interest" description="Disordered" evidence="2">
    <location>
        <begin position="1"/>
        <end position="49"/>
    </location>
</feature>
<evidence type="ECO:0000256" key="1">
    <source>
        <dbReference type="ARBA" id="ARBA00023172"/>
    </source>
</evidence>